<evidence type="ECO:0000313" key="2">
    <source>
        <dbReference type="EMBL" id="OMH83091.1"/>
    </source>
</evidence>
<dbReference type="SMART" id="SM00248">
    <property type="entry name" value="ANK"/>
    <property type="match status" value="7"/>
</dbReference>
<evidence type="ECO:0000313" key="3">
    <source>
        <dbReference type="Proteomes" id="UP000188320"/>
    </source>
</evidence>
<feature type="non-terminal residue" evidence="2">
    <location>
        <position position="684"/>
    </location>
</feature>
<dbReference type="OrthoDB" id="195446at2759"/>
<reference evidence="3" key="1">
    <citation type="submission" date="2017-01" db="EMBL/GenBank/DDBJ databases">
        <authorList>
            <person name="Wang Y."/>
            <person name="White M."/>
            <person name="Kvist S."/>
            <person name="Moncalvo J.-M."/>
        </authorList>
    </citation>
    <scope>NUCLEOTIDE SEQUENCE [LARGE SCALE GENOMIC DNA]</scope>
    <source>
        <strain evidence="3">COL-18-3</strain>
    </source>
</reference>
<keyword evidence="1" id="KW-1133">Transmembrane helix</keyword>
<dbReference type="Gene3D" id="1.25.40.20">
    <property type="entry name" value="Ankyrin repeat-containing domain"/>
    <property type="match status" value="3"/>
</dbReference>
<accession>A0A1R1PQ76</accession>
<protein>
    <submittedName>
        <fullName evidence="2">Putative ankyrin repeat protein L25</fullName>
    </submittedName>
</protein>
<feature type="transmembrane region" description="Helical" evidence="1">
    <location>
        <begin position="236"/>
        <end position="255"/>
    </location>
</feature>
<comment type="caution">
    <text evidence="2">The sequence shown here is derived from an EMBL/GenBank/DDBJ whole genome shotgun (WGS) entry which is preliminary data.</text>
</comment>
<dbReference type="Proteomes" id="UP000188320">
    <property type="component" value="Unassembled WGS sequence"/>
</dbReference>
<dbReference type="InterPro" id="IPR036770">
    <property type="entry name" value="Ankyrin_rpt-contain_sf"/>
</dbReference>
<dbReference type="SUPFAM" id="SSF48403">
    <property type="entry name" value="Ankyrin repeat"/>
    <property type="match status" value="1"/>
</dbReference>
<gene>
    <name evidence="2" type="ORF">AX774_g3429</name>
</gene>
<evidence type="ECO:0000256" key="1">
    <source>
        <dbReference type="SAM" id="Phobius"/>
    </source>
</evidence>
<proteinExistence type="predicted"/>
<dbReference type="EMBL" id="LSSK01000518">
    <property type="protein sequence ID" value="OMH83091.1"/>
    <property type="molecule type" value="Genomic_DNA"/>
</dbReference>
<name>A0A1R1PQ76_ZANCU</name>
<sequence length="684" mass="78726">MYYASQQVNTVSKYILQYALSNIKDGFEPSLKQIFEKYTKIIMDETAGMLVLRKLKNMNYEFFLGLVLENTSTVVYKGTLFMNESEYLDIDIDDLFSEENTSQREVTDIKISGNLYIRPLFTIGESLGIVMGAVLSTFGNEDIKALVNFCRSKIEIPTEVLGFVEKKARYIDSKGIKYLVLMTAGRICNFNNPKLLKMVLDLKLSIDISIQEMELLETRGGFSLFHLINFLKDFGYTARMYLLVYIAFLYYLVLYQKNELTEFLMNSYPDKACQQILFDMVILHSNVDLVEEYFLKVEPNSENIIRVASMAYRCDREDLIRFLLNNSDKIKSDLDENAVMTAIKNKNYGLIKKIIEKYPKSVSIACLKTAVESDEVRIAKLIIDAGVDLTSPDFEGIEIASSNKNVGMLRLLLENGAIFGLYNSPDILELCYIQGFEVTKHLMERFGNDSSGAKISEIDIKAGTRLKFNKTLLYLIVLFSNYPGNFKDIGNFDMVKLLVESGVDLSDSNRNGVLAACKLGLKRTLKYLSDNNAVMDYICICYLKRAYIDNDIELVEMILEYYVDLGTLKRRINSDKKEREGLQDHSHLDNENSDRFEEYKVVKTLLEKCKPIENYDLLNVMEMAISWELFDVLKLLATYEIKFHIDTSYSYNIFNTAIINENIEMVEYLLKNRYIIEGSQFLET</sequence>
<keyword evidence="3" id="KW-1185">Reference proteome</keyword>
<dbReference type="InterPro" id="IPR002110">
    <property type="entry name" value="Ankyrin_rpt"/>
</dbReference>
<keyword evidence="1" id="KW-0472">Membrane</keyword>
<dbReference type="AlphaFoldDB" id="A0A1R1PQ76"/>
<keyword evidence="1" id="KW-0812">Transmembrane</keyword>
<organism evidence="2 3">
    <name type="scientific">Zancudomyces culisetae</name>
    <name type="common">Gut fungus</name>
    <name type="synonym">Smittium culisetae</name>
    <dbReference type="NCBI Taxonomy" id="1213189"/>
    <lineage>
        <taxon>Eukaryota</taxon>
        <taxon>Fungi</taxon>
        <taxon>Fungi incertae sedis</taxon>
        <taxon>Zoopagomycota</taxon>
        <taxon>Kickxellomycotina</taxon>
        <taxon>Harpellomycetes</taxon>
        <taxon>Harpellales</taxon>
        <taxon>Legeriomycetaceae</taxon>
        <taxon>Zancudomyces</taxon>
    </lineage>
</organism>